<name>E0XST2_9PROT</name>
<dbReference type="PANTHER" id="PTHR43201:SF5">
    <property type="entry name" value="MEDIUM-CHAIN ACYL-COA LIGASE ACSF2, MITOCHONDRIAL"/>
    <property type="match status" value="1"/>
</dbReference>
<dbReference type="SUPFAM" id="SSF56801">
    <property type="entry name" value="Acetyl-CoA synthetase-like"/>
    <property type="match status" value="1"/>
</dbReference>
<proteinExistence type="inferred from homology"/>
<accession>E0XST2</accession>
<evidence type="ECO:0000256" key="1">
    <source>
        <dbReference type="ARBA" id="ARBA00006432"/>
    </source>
</evidence>
<evidence type="ECO:0000256" key="2">
    <source>
        <dbReference type="ARBA" id="ARBA00022598"/>
    </source>
</evidence>
<dbReference type="InterPro" id="IPR042099">
    <property type="entry name" value="ANL_N_sf"/>
</dbReference>
<evidence type="ECO:0008006" key="4">
    <source>
        <dbReference type="Google" id="ProtNLM"/>
    </source>
</evidence>
<sequence length="327" mass="37597">MRTENSWVRSLEAEKKLFDLRDNEVFAAVCGQQHSLYKYAEFRSKYVSAKFVNFDRKGKNSFKQFSVKNLIKNFQTCCPTVIYAIPNILLVVCKYVRQNGIGSFKDVRLILSGGESWIDGTEKIVKEVFPRSEIIEFYGSSELGFVGWGKPCFGFNLFPEVEAWADKNSLIWVKSPYLAEIKSPATAGDTGWFDKQGLLHLEGRIDRNFRMKGISVNPDKIEHLLKTIPKINHAYVFKNLINSKEKIVVIVCYSPLKNQSCNIKKENLKIRPLSSSQKIVINKLFYKKKITIGSSLVKSVKVWPLNETGKTNYKLLENLFFKSNKYQ</sequence>
<dbReference type="GO" id="GO:0031956">
    <property type="term" value="F:medium-chain fatty acid-CoA ligase activity"/>
    <property type="evidence" value="ECO:0007669"/>
    <property type="project" value="TreeGrafter"/>
</dbReference>
<dbReference type="EMBL" id="GU474866">
    <property type="protein sequence ID" value="ADI17486.1"/>
    <property type="molecule type" value="Genomic_DNA"/>
</dbReference>
<dbReference type="GO" id="GO:0006631">
    <property type="term" value="P:fatty acid metabolic process"/>
    <property type="evidence" value="ECO:0007669"/>
    <property type="project" value="TreeGrafter"/>
</dbReference>
<dbReference type="PANTHER" id="PTHR43201">
    <property type="entry name" value="ACYL-COA SYNTHETASE"/>
    <property type="match status" value="1"/>
</dbReference>
<organism evidence="3">
    <name type="scientific">uncultured beta proteobacterium HF0130_04F21</name>
    <dbReference type="NCBI Taxonomy" id="710819"/>
    <lineage>
        <taxon>Bacteria</taxon>
        <taxon>Pseudomonadati</taxon>
        <taxon>Pseudomonadota</taxon>
        <taxon>Betaproteobacteria</taxon>
        <taxon>Nitrosomonadales</taxon>
        <taxon>Nitrosomonadaceae</taxon>
        <taxon>environmental samples</taxon>
    </lineage>
</organism>
<protein>
    <recommendedName>
        <fullName evidence="4">Acyl-CoA synthetases (AMP-forming)/AMP-acid ligases II</fullName>
    </recommendedName>
</protein>
<keyword evidence="2" id="KW-0436">Ligase</keyword>
<reference evidence="3" key="1">
    <citation type="journal article" date="2011" name="Environ. Microbiol.">
        <title>Time-series analyses of Monterey Bay coastal microbial picoplankton using a 'genome proxy' microarray.</title>
        <authorList>
            <person name="Rich V.I."/>
            <person name="Pham V.D."/>
            <person name="Eppley J."/>
            <person name="Shi Y."/>
            <person name="DeLong E.F."/>
        </authorList>
    </citation>
    <scope>NUCLEOTIDE SEQUENCE</scope>
</reference>
<evidence type="ECO:0000313" key="3">
    <source>
        <dbReference type="EMBL" id="ADI17486.1"/>
    </source>
</evidence>
<comment type="similarity">
    <text evidence="1">Belongs to the ATP-dependent AMP-binding enzyme family.</text>
</comment>
<dbReference type="Gene3D" id="3.40.50.12780">
    <property type="entry name" value="N-terminal domain of ligase-like"/>
    <property type="match status" value="1"/>
</dbReference>
<dbReference type="AlphaFoldDB" id="E0XST2"/>